<dbReference type="RefSeq" id="WP_145025974.1">
    <property type="nucleotide sequence ID" value="NZ_VLLN01000043.1"/>
</dbReference>
<accession>A0A562V6A8</accession>
<sequence>MPKEIILYNLKDAVTDEEYQRYCADKKGPLIKSLPSCNDFTLVRITGSQKGEIPYAYVGIVDVTSIEDWKRDASSEPFQGFLKEWIPMVKDFHILMGSEVYGR</sequence>
<dbReference type="EMBL" id="VLLN01000043">
    <property type="protein sequence ID" value="TWJ13287.1"/>
    <property type="molecule type" value="Genomic_DNA"/>
</dbReference>
<comment type="caution">
    <text evidence="1">The sequence shown here is derived from an EMBL/GenBank/DDBJ whole genome shotgun (WGS) entry which is preliminary data.</text>
</comment>
<protein>
    <recommendedName>
        <fullName evidence="3">REDY-like protein HapK</fullName>
    </recommendedName>
</protein>
<dbReference type="InterPro" id="IPR011008">
    <property type="entry name" value="Dimeric_a/b-barrel"/>
</dbReference>
<evidence type="ECO:0000313" key="1">
    <source>
        <dbReference type="EMBL" id="TWJ13287.1"/>
    </source>
</evidence>
<dbReference type="Gene3D" id="3.30.70.100">
    <property type="match status" value="1"/>
</dbReference>
<name>A0A562V6A8_9BACT</name>
<evidence type="ECO:0008006" key="3">
    <source>
        <dbReference type="Google" id="ProtNLM"/>
    </source>
</evidence>
<dbReference type="SUPFAM" id="SSF54909">
    <property type="entry name" value="Dimeric alpha+beta barrel"/>
    <property type="match status" value="1"/>
</dbReference>
<gene>
    <name evidence="1" type="ORF">JN12_03918</name>
</gene>
<evidence type="ECO:0000313" key="2">
    <source>
        <dbReference type="Proteomes" id="UP000319449"/>
    </source>
</evidence>
<dbReference type="AlphaFoldDB" id="A0A562V6A8"/>
<proteinExistence type="predicted"/>
<dbReference type="Proteomes" id="UP000319449">
    <property type="component" value="Unassembled WGS sequence"/>
</dbReference>
<reference evidence="1 2" key="1">
    <citation type="submission" date="2019-07" db="EMBL/GenBank/DDBJ databases">
        <title>Genomic Encyclopedia of Archaeal and Bacterial Type Strains, Phase II (KMG-II): from individual species to whole genera.</title>
        <authorList>
            <person name="Goeker M."/>
        </authorList>
    </citation>
    <scope>NUCLEOTIDE SEQUENCE [LARGE SCALE GENOMIC DNA]</scope>
    <source>
        <strain evidence="1 2">ATCC BAA-1139</strain>
    </source>
</reference>
<organism evidence="1 2">
    <name type="scientific">Geobacter argillaceus</name>
    <dbReference type="NCBI Taxonomy" id="345631"/>
    <lineage>
        <taxon>Bacteria</taxon>
        <taxon>Pseudomonadati</taxon>
        <taxon>Thermodesulfobacteriota</taxon>
        <taxon>Desulfuromonadia</taxon>
        <taxon>Geobacterales</taxon>
        <taxon>Geobacteraceae</taxon>
        <taxon>Geobacter</taxon>
    </lineage>
</organism>
<keyword evidence="2" id="KW-1185">Reference proteome</keyword>